<evidence type="ECO:0000256" key="2">
    <source>
        <dbReference type="ARBA" id="ARBA00023125"/>
    </source>
</evidence>
<name>A0A3A9WN75_9ACTN</name>
<keyword evidence="2" id="KW-0238">DNA-binding</keyword>
<feature type="domain" description="HTH gntR-type" evidence="5">
    <location>
        <begin position="25"/>
        <end position="91"/>
    </location>
</feature>
<dbReference type="GO" id="GO:0003700">
    <property type="term" value="F:DNA-binding transcription factor activity"/>
    <property type="evidence" value="ECO:0007669"/>
    <property type="project" value="InterPro"/>
</dbReference>
<sequence>MAGDPRTDTYAGEAPVTPGPRSGARDTSAEQYFRLRHELMMGRYPPGTLLQETALSAAYGISRTPVRDALARLEQDGLLRRAPRGYRVRERTPEEVLDVYEARIVLESHAAAVAAIRHTPLDLARLRQIVSEAADTTDGDQLWRCDTDFHAALRQAAHNSTIAETLYRLDAQMTVHGPYRQRRSDLAAVTLAEHEGIVAAVAARDQDLARSRLTEHLTRVRDLRVTALLGGE</sequence>
<keyword evidence="3" id="KW-0804">Transcription</keyword>
<dbReference type="Pfam" id="PF00392">
    <property type="entry name" value="GntR"/>
    <property type="match status" value="1"/>
</dbReference>
<feature type="region of interest" description="Disordered" evidence="4">
    <location>
        <begin position="1"/>
        <end position="27"/>
    </location>
</feature>
<dbReference type="InterPro" id="IPR036390">
    <property type="entry name" value="WH_DNA-bd_sf"/>
</dbReference>
<dbReference type="PROSITE" id="PS50949">
    <property type="entry name" value="HTH_GNTR"/>
    <property type="match status" value="1"/>
</dbReference>
<evidence type="ECO:0000256" key="1">
    <source>
        <dbReference type="ARBA" id="ARBA00023015"/>
    </source>
</evidence>
<evidence type="ECO:0000259" key="5">
    <source>
        <dbReference type="PROSITE" id="PS50949"/>
    </source>
</evidence>
<dbReference type="CDD" id="cd07377">
    <property type="entry name" value="WHTH_GntR"/>
    <property type="match status" value="1"/>
</dbReference>
<dbReference type="InterPro" id="IPR008920">
    <property type="entry name" value="TF_FadR/GntR_C"/>
</dbReference>
<dbReference type="RefSeq" id="WP_120696184.1">
    <property type="nucleotide sequence ID" value="NZ_RBDX01000004.1"/>
</dbReference>
<evidence type="ECO:0000313" key="8">
    <source>
        <dbReference type="Proteomes" id="UP000268652"/>
    </source>
</evidence>
<keyword evidence="8" id="KW-1185">Reference proteome</keyword>
<proteinExistence type="predicted"/>
<organism evidence="6 9">
    <name type="scientific">Streptomyces radicis</name>
    <dbReference type="NCBI Taxonomy" id="1750517"/>
    <lineage>
        <taxon>Bacteria</taxon>
        <taxon>Bacillati</taxon>
        <taxon>Actinomycetota</taxon>
        <taxon>Actinomycetes</taxon>
        <taxon>Kitasatosporales</taxon>
        <taxon>Streptomycetaceae</taxon>
        <taxon>Streptomyces</taxon>
    </lineage>
</organism>
<dbReference type="SUPFAM" id="SSF46785">
    <property type="entry name" value="Winged helix' DNA-binding domain"/>
    <property type="match status" value="1"/>
</dbReference>
<evidence type="ECO:0000313" key="9">
    <source>
        <dbReference type="Proteomes" id="UP000275024"/>
    </source>
</evidence>
<accession>A0A3A9WN75</accession>
<dbReference type="PANTHER" id="PTHR43537">
    <property type="entry name" value="TRANSCRIPTIONAL REGULATOR, GNTR FAMILY"/>
    <property type="match status" value="1"/>
</dbReference>
<dbReference type="AlphaFoldDB" id="A0A3A9WN75"/>
<dbReference type="PANTHER" id="PTHR43537:SF24">
    <property type="entry name" value="GLUCONATE OPERON TRANSCRIPTIONAL REPRESSOR"/>
    <property type="match status" value="1"/>
</dbReference>
<protein>
    <submittedName>
        <fullName evidence="6">GntR family transcriptional regulator</fullName>
    </submittedName>
</protein>
<dbReference type="EMBL" id="RBDX01000004">
    <property type="protein sequence ID" value="RKN10914.1"/>
    <property type="molecule type" value="Genomic_DNA"/>
</dbReference>
<dbReference type="SMART" id="SM00895">
    <property type="entry name" value="FCD"/>
    <property type="match status" value="1"/>
</dbReference>
<dbReference type="Pfam" id="PF07729">
    <property type="entry name" value="FCD"/>
    <property type="match status" value="1"/>
</dbReference>
<evidence type="ECO:0000313" key="6">
    <source>
        <dbReference type="EMBL" id="RKN10914.1"/>
    </source>
</evidence>
<dbReference type="Proteomes" id="UP000268652">
    <property type="component" value="Unassembled WGS sequence"/>
</dbReference>
<gene>
    <name evidence="7" type="ORF">D7318_08000</name>
    <name evidence="6" type="ORF">D7319_07145</name>
</gene>
<dbReference type="OrthoDB" id="8664638at2"/>
<dbReference type="SUPFAM" id="SSF48008">
    <property type="entry name" value="GntR ligand-binding domain-like"/>
    <property type="match status" value="1"/>
</dbReference>
<dbReference type="InterPro" id="IPR011711">
    <property type="entry name" value="GntR_C"/>
</dbReference>
<dbReference type="InterPro" id="IPR036388">
    <property type="entry name" value="WH-like_DNA-bd_sf"/>
</dbReference>
<comment type="caution">
    <text evidence="6">The sequence shown here is derived from an EMBL/GenBank/DDBJ whole genome shotgun (WGS) entry which is preliminary data.</text>
</comment>
<dbReference type="InterPro" id="IPR000524">
    <property type="entry name" value="Tscrpt_reg_HTH_GntR"/>
</dbReference>
<keyword evidence="1" id="KW-0805">Transcription regulation</keyword>
<dbReference type="EMBL" id="RBDY01000004">
    <property type="protein sequence ID" value="RKN25177.1"/>
    <property type="molecule type" value="Genomic_DNA"/>
</dbReference>
<dbReference type="PRINTS" id="PR00035">
    <property type="entry name" value="HTHGNTR"/>
</dbReference>
<evidence type="ECO:0000256" key="4">
    <source>
        <dbReference type="SAM" id="MobiDB-lite"/>
    </source>
</evidence>
<dbReference type="Gene3D" id="1.10.10.10">
    <property type="entry name" value="Winged helix-like DNA-binding domain superfamily/Winged helix DNA-binding domain"/>
    <property type="match status" value="1"/>
</dbReference>
<dbReference type="SMART" id="SM00345">
    <property type="entry name" value="HTH_GNTR"/>
    <property type="match status" value="1"/>
</dbReference>
<dbReference type="Proteomes" id="UP000275024">
    <property type="component" value="Unassembled WGS sequence"/>
</dbReference>
<evidence type="ECO:0000313" key="7">
    <source>
        <dbReference type="EMBL" id="RKN25177.1"/>
    </source>
</evidence>
<dbReference type="Gene3D" id="1.20.120.530">
    <property type="entry name" value="GntR ligand-binding domain-like"/>
    <property type="match status" value="1"/>
</dbReference>
<dbReference type="GO" id="GO:0003677">
    <property type="term" value="F:DNA binding"/>
    <property type="evidence" value="ECO:0007669"/>
    <property type="project" value="UniProtKB-KW"/>
</dbReference>
<evidence type="ECO:0000256" key="3">
    <source>
        <dbReference type="ARBA" id="ARBA00023163"/>
    </source>
</evidence>
<reference evidence="8 9" key="1">
    <citation type="submission" date="2018-09" db="EMBL/GenBank/DDBJ databases">
        <title>Streptomyces sp. nov. DS1-2, an endophytic actinomycete isolated from roots of Dendrobium scabrilingue.</title>
        <authorList>
            <person name="Kuncharoen N."/>
            <person name="Kudo T."/>
            <person name="Ohkuma M."/>
            <person name="Yuki M."/>
            <person name="Tanasupawat S."/>
        </authorList>
    </citation>
    <scope>NUCLEOTIDE SEQUENCE [LARGE SCALE GENOMIC DNA]</scope>
    <source>
        <strain evidence="6 9">AZ1-7</strain>
        <strain evidence="7 8">DS1-2</strain>
    </source>
</reference>